<dbReference type="EMBL" id="ON704650">
    <property type="protein sequence ID" value="UZE89790.1"/>
    <property type="molecule type" value="Genomic_DNA"/>
</dbReference>
<evidence type="ECO:0000313" key="2">
    <source>
        <dbReference type="Proteomes" id="UP001264959"/>
    </source>
</evidence>
<accession>A0A9E7Y5X4</accession>
<name>A0A9E7Y5X4_9ABAC</name>
<keyword evidence="2" id="KW-1185">Reference proteome</keyword>
<proteinExistence type="predicted"/>
<dbReference type="Proteomes" id="UP001264959">
    <property type="component" value="Segment"/>
</dbReference>
<protein>
    <submittedName>
        <fullName evidence="1">LEF-6</fullName>
    </submittedName>
</protein>
<reference evidence="1" key="1">
    <citation type="journal article" date="2022" name="Viruses">
        <title>The Parapoynx stagnalis Nucleopolyhedrovirus (PastNPV), a Divergent Member of the Alphabaculovirus Group I Clade, Encodes a Homolog of Ran GTPase.</title>
        <authorList>
            <person name="Harrison R.L."/>
            <person name="Rowley D.L."/>
        </authorList>
    </citation>
    <scope>NUCLEOTIDE SEQUENCE</scope>
    <source>
        <strain evidence="1">BCIPV-473</strain>
    </source>
</reference>
<sequence>MVYLVFYNGFNIEKKFSKEFLNHIYYDQIAHSIQKKNVLIPDLKNNVDWEQSTRKQLHVFNKDVYKKLLQCDGRYYWPNGYRFLCRPYKARRQGYYEHRRLANHVRTEKRRRIKSPSSVDTVKYNTLSTPIPDKWCDDEDDLEHYGRLNGYHEEHEVLEDGEILENTSSLGSLNRHLTDLNVISNKNY</sequence>
<organism evidence="1 2">
    <name type="scientific">Parapoynx stagnalis nucleopolyhedrovirus</name>
    <dbReference type="NCBI Taxonomy" id="2993413"/>
    <lineage>
        <taxon>Viruses</taxon>
        <taxon>Viruses incertae sedis</taxon>
        <taxon>Naldaviricetes</taxon>
        <taxon>Lefavirales</taxon>
        <taxon>Baculoviridae</taxon>
        <taxon>Alphabaculovirus</taxon>
        <taxon>Alphabaculovirus pastagnalis</taxon>
    </lineage>
</organism>
<evidence type="ECO:0000313" key="1">
    <source>
        <dbReference type="EMBL" id="UZE89790.1"/>
    </source>
</evidence>